<evidence type="ECO:0000313" key="7">
    <source>
        <dbReference type="EMBL" id="ORX08574.1"/>
    </source>
</evidence>
<dbReference type="Proteomes" id="UP000193090">
    <property type="component" value="Unassembled WGS sequence"/>
</dbReference>
<dbReference type="Gene3D" id="3.40.50.150">
    <property type="entry name" value="Vaccinia Virus protein VP39"/>
    <property type="match status" value="1"/>
</dbReference>
<dbReference type="GO" id="GO:0032259">
    <property type="term" value="P:methylation"/>
    <property type="evidence" value="ECO:0007669"/>
    <property type="project" value="UniProtKB-KW"/>
</dbReference>
<sequence length="302" mass="32324">MARTDDDSWDAATSVGATATMVAAGRARATRAGLIDDPFAEALVRAAGIDFFTAWAAGESRAAEVDLPGLPWGMQPMTDLLAARTRFIDGFLTDAVAAGATQVVLLASGLDARAYRMAWPAGVTVFEIDQPRVLAAKSATLAELGAAPTAALREVGIDLRRDWPAALRAAGFDASAPTAWVAEGLLAFLPPPAQDALLDAITALSAPGSRLVTEMFLHSPQSKQTIEATHRRWYERGLTVRLDDLSYPGERHDVDDYLTERGWRTRRIDFAQLVADSGLAVPARTDGIAPQNYYTTAERTAV</sequence>
<evidence type="ECO:0000256" key="4">
    <source>
        <dbReference type="ARBA" id="ARBA00022679"/>
    </source>
</evidence>
<comment type="similarity">
    <text evidence="2 6">Belongs to the UPF0677 family.</text>
</comment>
<keyword evidence="8" id="KW-1185">Reference proteome</keyword>
<dbReference type="SUPFAM" id="SSF53335">
    <property type="entry name" value="S-adenosyl-L-methionine-dependent methyltransferases"/>
    <property type="match status" value="1"/>
</dbReference>
<dbReference type="EMBL" id="LQPZ01000004">
    <property type="protein sequence ID" value="ORX08574.1"/>
    <property type="molecule type" value="Genomic_DNA"/>
</dbReference>
<evidence type="ECO:0000256" key="6">
    <source>
        <dbReference type="RuleBase" id="RU362030"/>
    </source>
</evidence>
<accession>A0A1X2EQY8</accession>
<reference evidence="7 8" key="1">
    <citation type="submission" date="2016-01" db="EMBL/GenBank/DDBJ databases">
        <title>The new phylogeny of the genus Mycobacterium.</title>
        <authorList>
            <person name="Tarcisio F."/>
            <person name="Conor M."/>
            <person name="Antonella G."/>
            <person name="Elisabetta G."/>
            <person name="Giulia F.S."/>
            <person name="Sara T."/>
            <person name="Anna F."/>
            <person name="Clotilde B."/>
            <person name="Roberto B."/>
            <person name="Veronica D.S."/>
            <person name="Fabio R."/>
            <person name="Monica P."/>
            <person name="Olivier J."/>
            <person name="Enrico T."/>
            <person name="Nicola S."/>
        </authorList>
    </citation>
    <scope>NUCLEOTIDE SEQUENCE [LARGE SCALE GENOMIC DNA]</scope>
    <source>
        <strain evidence="7 8">DSM 44153</strain>
    </source>
</reference>
<keyword evidence="5 6" id="KW-0949">S-adenosyl-L-methionine</keyword>
<evidence type="ECO:0000313" key="8">
    <source>
        <dbReference type="Proteomes" id="UP000193090"/>
    </source>
</evidence>
<evidence type="ECO:0000256" key="3">
    <source>
        <dbReference type="ARBA" id="ARBA00022603"/>
    </source>
</evidence>
<dbReference type="STRING" id="1798.AWC30_01545"/>
<dbReference type="AlphaFoldDB" id="A0A1X2EQY8"/>
<dbReference type="InterPro" id="IPR029063">
    <property type="entry name" value="SAM-dependent_MTases_sf"/>
</dbReference>
<dbReference type="NCBIfam" id="TIGR00027">
    <property type="entry name" value="mthyl_TIGR00027"/>
    <property type="match status" value="1"/>
</dbReference>
<name>A0A1X2EQY8_9MYCO</name>
<gene>
    <name evidence="7" type="ORF">AWC30_01545</name>
</gene>
<comment type="function">
    <text evidence="1 6">Exhibits S-adenosyl-L-methionine-dependent methyltransferase activity.</text>
</comment>
<evidence type="ECO:0000256" key="2">
    <source>
        <dbReference type="ARBA" id="ARBA00008138"/>
    </source>
</evidence>
<dbReference type="RefSeq" id="WP_085107218.1">
    <property type="nucleotide sequence ID" value="NZ_JACKSN010000204.1"/>
</dbReference>
<dbReference type="PANTHER" id="PTHR43619">
    <property type="entry name" value="S-ADENOSYL-L-METHIONINE-DEPENDENT METHYLTRANSFERASE YKTD-RELATED"/>
    <property type="match status" value="1"/>
</dbReference>
<dbReference type="EC" id="2.1.1.-" evidence="6"/>
<dbReference type="Pfam" id="PF04072">
    <property type="entry name" value="LCM"/>
    <property type="match status" value="1"/>
</dbReference>
<dbReference type="PANTHER" id="PTHR43619:SF2">
    <property type="entry name" value="S-ADENOSYL-L-METHIONINE-DEPENDENT METHYLTRANSFERASES SUPERFAMILY PROTEIN"/>
    <property type="match status" value="1"/>
</dbReference>
<comment type="caution">
    <text evidence="7">The sequence shown here is derived from an EMBL/GenBank/DDBJ whole genome shotgun (WGS) entry which is preliminary data.</text>
</comment>
<dbReference type="OrthoDB" id="9806164at2"/>
<proteinExistence type="inferred from homology"/>
<evidence type="ECO:0000256" key="1">
    <source>
        <dbReference type="ARBA" id="ARBA00003907"/>
    </source>
</evidence>
<dbReference type="InterPro" id="IPR011610">
    <property type="entry name" value="SAM_mthyl_Trfase_ML2640-like"/>
</dbReference>
<organism evidence="7 8">
    <name type="scientific">Mycolicibacillus trivialis</name>
    <dbReference type="NCBI Taxonomy" id="1798"/>
    <lineage>
        <taxon>Bacteria</taxon>
        <taxon>Bacillati</taxon>
        <taxon>Actinomycetota</taxon>
        <taxon>Actinomycetes</taxon>
        <taxon>Mycobacteriales</taxon>
        <taxon>Mycobacteriaceae</taxon>
        <taxon>Mycolicibacillus</taxon>
    </lineage>
</organism>
<protein>
    <recommendedName>
        <fullName evidence="6">S-adenosyl-L-methionine-dependent methyltransferase</fullName>
        <ecNumber evidence="6">2.1.1.-</ecNumber>
    </recommendedName>
</protein>
<dbReference type="InterPro" id="IPR007213">
    <property type="entry name" value="Ppm1/Ppm2/Tcmp"/>
</dbReference>
<evidence type="ECO:0000256" key="5">
    <source>
        <dbReference type="ARBA" id="ARBA00022691"/>
    </source>
</evidence>
<dbReference type="GO" id="GO:0008168">
    <property type="term" value="F:methyltransferase activity"/>
    <property type="evidence" value="ECO:0007669"/>
    <property type="project" value="UniProtKB-UniRule"/>
</dbReference>
<keyword evidence="4 7" id="KW-0808">Transferase</keyword>
<keyword evidence="3 6" id="KW-0489">Methyltransferase</keyword>